<comment type="similarity">
    <text evidence="1">Belongs to the heat shock protein 70 family.</text>
</comment>
<keyword evidence="5" id="KW-0346">Stress response</keyword>
<dbReference type="Proteomes" id="UP000310200">
    <property type="component" value="Unassembled WGS sequence"/>
</dbReference>
<protein>
    <submittedName>
        <fullName evidence="5">Heat shock 70 kDa protein cognate 4-like protein</fullName>
    </submittedName>
</protein>
<dbReference type="Pfam" id="PF00012">
    <property type="entry name" value="HSP70"/>
    <property type="match status" value="1"/>
</dbReference>
<keyword evidence="6" id="KW-1185">Reference proteome</keyword>
<evidence type="ECO:0000256" key="1">
    <source>
        <dbReference type="ARBA" id="ARBA00007381"/>
    </source>
</evidence>
<evidence type="ECO:0000313" key="6">
    <source>
        <dbReference type="Proteomes" id="UP000310200"/>
    </source>
</evidence>
<dbReference type="InterPro" id="IPR029048">
    <property type="entry name" value="HSP70_C_sf"/>
</dbReference>
<sequence length="78" mass="9306">MVNEAERYHTEDEKQRERAENNLEPYCFNTKGTVEEKNIKGKILEADRKRIIKKCNEIIKWIDANTLLLVIEEDLRQS</sequence>
<keyword evidence="3" id="KW-0067">ATP-binding</keyword>
<dbReference type="SUPFAM" id="SSF100934">
    <property type="entry name" value="Heat shock protein 70kD (HSP70), C-terminal subdomain"/>
    <property type="match status" value="1"/>
</dbReference>
<dbReference type="GO" id="GO:0005524">
    <property type="term" value="F:ATP binding"/>
    <property type="evidence" value="ECO:0007669"/>
    <property type="project" value="UniProtKB-KW"/>
</dbReference>
<evidence type="ECO:0000313" key="5">
    <source>
        <dbReference type="EMBL" id="TGZ32091.1"/>
    </source>
</evidence>
<dbReference type="InterPro" id="IPR013126">
    <property type="entry name" value="Hsp_70_fam"/>
</dbReference>
<proteinExistence type="inferred from homology"/>
<gene>
    <name evidence="5" type="ORF">DBV15_01110</name>
</gene>
<dbReference type="STRING" id="300112.A0A4S2J9U6"/>
<reference evidence="5 6" key="1">
    <citation type="journal article" date="2019" name="Philos. Trans. R. Soc. Lond., B, Biol. Sci.">
        <title>Ant behaviour and brain gene expression of defending hosts depend on the ecological success of the intruding social parasite.</title>
        <authorList>
            <person name="Kaur R."/>
            <person name="Stoldt M."/>
            <person name="Jongepier E."/>
            <person name="Feldmeyer B."/>
            <person name="Menzel F."/>
            <person name="Bornberg-Bauer E."/>
            <person name="Foitzik S."/>
        </authorList>
    </citation>
    <scope>NUCLEOTIDE SEQUENCE [LARGE SCALE GENOMIC DNA]</scope>
    <source>
        <tissue evidence="5">Whole body</tissue>
    </source>
</reference>
<feature type="compositionally biased region" description="Basic and acidic residues" evidence="4">
    <location>
        <begin position="1"/>
        <end position="21"/>
    </location>
</feature>
<accession>A0A4S2J9U6</accession>
<dbReference type="GO" id="GO:0140662">
    <property type="term" value="F:ATP-dependent protein folding chaperone"/>
    <property type="evidence" value="ECO:0007669"/>
    <property type="project" value="InterPro"/>
</dbReference>
<comment type="caution">
    <text evidence="5">The sequence shown here is derived from an EMBL/GenBank/DDBJ whole genome shotgun (WGS) entry which is preliminary data.</text>
</comment>
<name>A0A4S2J9U6_9HYME</name>
<evidence type="ECO:0000256" key="3">
    <source>
        <dbReference type="ARBA" id="ARBA00022840"/>
    </source>
</evidence>
<dbReference type="AlphaFoldDB" id="A0A4S2J9U6"/>
<keyword evidence="2" id="KW-0547">Nucleotide-binding</keyword>
<dbReference type="EMBL" id="QBLH01003951">
    <property type="protein sequence ID" value="TGZ32091.1"/>
    <property type="molecule type" value="Genomic_DNA"/>
</dbReference>
<organism evidence="5 6">
    <name type="scientific">Temnothorax longispinosus</name>
    <dbReference type="NCBI Taxonomy" id="300112"/>
    <lineage>
        <taxon>Eukaryota</taxon>
        <taxon>Metazoa</taxon>
        <taxon>Ecdysozoa</taxon>
        <taxon>Arthropoda</taxon>
        <taxon>Hexapoda</taxon>
        <taxon>Insecta</taxon>
        <taxon>Pterygota</taxon>
        <taxon>Neoptera</taxon>
        <taxon>Endopterygota</taxon>
        <taxon>Hymenoptera</taxon>
        <taxon>Apocrita</taxon>
        <taxon>Aculeata</taxon>
        <taxon>Formicoidea</taxon>
        <taxon>Formicidae</taxon>
        <taxon>Myrmicinae</taxon>
        <taxon>Temnothorax</taxon>
    </lineage>
</organism>
<evidence type="ECO:0000256" key="4">
    <source>
        <dbReference type="SAM" id="MobiDB-lite"/>
    </source>
</evidence>
<feature type="region of interest" description="Disordered" evidence="4">
    <location>
        <begin position="1"/>
        <end position="22"/>
    </location>
</feature>
<dbReference type="Gene3D" id="1.20.1270.10">
    <property type="match status" value="1"/>
</dbReference>
<evidence type="ECO:0000256" key="2">
    <source>
        <dbReference type="ARBA" id="ARBA00022741"/>
    </source>
</evidence>